<dbReference type="Ensembl" id="ENSCCAT00000043492.1">
    <property type="protein sequence ID" value="ENSCCAP00000025967.1"/>
    <property type="gene ID" value="ENSCCAG00000030781.1"/>
</dbReference>
<evidence type="ECO:0000313" key="3">
    <source>
        <dbReference type="Proteomes" id="UP000233040"/>
    </source>
</evidence>
<evidence type="ECO:0000313" key="2">
    <source>
        <dbReference type="Ensembl" id="ENSCCAP00000025967.1"/>
    </source>
</evidence>
<dbReference type="OMA" id="LPWIKLC"/>
<reference evidence="2" key="1">
    <citation type="submission" date="2025-08" db="UniProtKB">
        <authorList>
            <consortium name="Ensembl"/>
        </authorList>
    </citation>
    <scope>IDENTIFICATION</scope>
</reference>
<name>A0A2K5RCW4_CEBIM</name>
<feature type="compositionally biased region" description="Gly residues" evidence="1">
    <location>
        <begin position="1"/>
        <end position="12"/>
    </location>
</feature>
<sequence length="132" mass="14308">HLSGWNRGGGEELGAARGRHSASQAASLPLPPLPWIKLCESHPLGNPLLPLAHDPSPKPGRLFLGGGGRGDVENSLQFSTKSMNSRHLILHPSLGLGPLHVSQVQNHCPRRRAGEAGLRTFGDREVWREEEK</sequence>
<keyword evidence="3" id="KW-1185">Reference proteome</keyword>
<evidence type="ECO:0000256" key="1">
    <source>
        <dbReference type="SAM" id="MobiDB-lite"/>
    </source>
</evidence>
<feature type="region of interest" description="Disordered" evidence="1">
    <location>
        <begin position="1"/>
        <end position="26"/>
    </location>
</feature>
<dbReference type="GeneTree" id="ENSGT00910000147186"/>
<protein>
    <submittedName>
        <fullName evidence="2">Uncharacterized protein</fullName>
    </submittedName>
</protein>
<reference evidence="2" key="2">
    <citation type="submission" date="2025-09" db="UniProtKB">
        <authorList>
            <consortium name="Ensembl"/>
        </authorList>
    </citation>
    <scope>IDENTIFICATION</scope>
</reference>
<organism evidence="2 3">
    <name type="scientific">Cebus imitator</name>
    <name type="common">Panamanian white-faced capuchin</name>
    <name type="synonym">Cebus capucinus imitator</name>
    <dbReference type="NCBI Taxonomy" id="2715852"/>
    <lineage>
        <taxon>Eukaryota</taxon>
        <taxon>Metazoa</taxon>
        <taxon>Chordata</taxon>
        <taxon>Craniata</taxon>
        <taxon>Vertebrata</taxon>
        <taxon>Euteleostomi</taxon>
        <taxon>Mammalia</taxon>
        <taxon>Eutheria</taxon>
        <taxon>Euarchontoglires</taxon>
        <taxon>Primates</taxon>
        <taxon>Haplorrhini</taxon>
        <taxon>Platyrrhini</taxon>
        <taxon>Cebidae</taxon>
        <taxon>Cebinae</taxon>
        <taxon>Cebus</taxon>
    </lineage>
</organism>
<accession>A0A2K5RCW4</accession>
<feature type="compositionally biased region" description="Low complexity" evidence="1">
    <location>
        <begin position="13"/>
        <end position="26"/>
    </location>
</feature>
<proteinExistence type="predicted"/>
<dbReference type="AlphaFoldDB" id="A0A2K5RCW4"/>
<dbReference type="Proteomes" id="UP000233040">
    <property type="component" value="Unassembled WGS sequence"/>
</dbReference>